<evidence type="ECO:0008006" key="3">
    <source>
        <dbReference type="Google" id="ProtNLM"/>
    </source>
</evidence>
<organism evidence="1 2">
    <name type="scientific">Novibacillus thermophilus</name>
    <dbReference type="NCBI Taxonomy" id="1471761"/>
    <lineage>
        <taxon>Bacteria</taxon>
        <taxon>Bacillati</taxon>
        <taxon>Bacillota</taxon>
        <taxon>Bacilli</taxon>
        <taxon>Bacillales</taxon>
        <taxon>Thermoactinomycetaceae</taxon>
        <taxon>Novibacillus</taxon>
    </lineage>
</organism>
<protein>
    <recommendedName>
        <fullName evidence="3">Minor capsid protein</fullName>
    </recommendedName>
</protein>
<reference evidence="1 2" key="1">
    <citation type="journal article" date="2015" name="Int. J. Syst. Evol. Microbiol.">
        <title>Novibacillus thermophilus gen. nov., sp. nov., a Gram-staining-negative and moderately thermophilic member of the family Thermoactinomycetaceae.</title>
        <authorList>
            <person name="Yang G."/>
            <person name="Chen J."/>
            <person name="Zhou S."/>
        </authorList>
    </citation>
    <scope>NUCLEOTIDE SEQUENCE [LARGE SCALE GENOMIC DNA]</scope>
    <source>
        <strain evidence="1 2">SG-1</strain>
    </source>
</reference>
<dbReference type="EMBL" id="CP019699">
    <property type="protein sequence ID" value="AQS55291.1"/>
    <property type="molecule type" value="Genomic_DNA"/>
</dbReference>
<dbReference type="STRING" id="1471761.B0W44_05340"/>
<dbReference type="Pfam" id="PF10665">
    <property type="entry name" value="Minor_capsid_1"/>
    <property type="match status" value="1"/>
</dbReference>
<gene>
    <name evidence="1" type="ORF">B0W44_05340</name>
</gene>
<dbReference type="OrthoDB" id="2969159at2"/>
<dbReference type="RefSeq" id="WP_077719112.1">
    <property type="nucleotide sequence ID" value="NZ_CP019699.1"/>
</dbReference>
<evidence type="ECO:0000313" key="1">
    <source>
        <dbReference type="EMBL" id="AQS55291.1"/>
    </source>
</evidence>
<sequence>MRIGPLPKRWLIHSIEYYEYLGEDDWSNPIYDDPIVIKNVRFDNSTVFSRDTTQTKVLADAVIFVDVTHSDPVLDFKERSKIQFNGRDMILQKVIPCFYPHKNEVRHYELEVI</sequence>
<name>A0A1U9K5H2_9BACL</name>
<dbReference type="AlphaFoldDB" id="A0A1U9K5H2"/>
<dbReference type="Proteomes" id="UP000188603">
    <property type="component" value="Chromosome"/>
</dbReference>
<evidence type="ECO:0000313" key="2">
    <source>
        <dbReference type="Proteomes" id="UP000188603"/>
    </source>
</evidence>
<proteinExistence type="predicted"/>
<dbReference type="KEGG" id="ntr:B0W44_05340"/>
<accession>A0A1U9K5H2</accession>
<keyword evidence="2" id="KW-1185">Reference proteome</keyword>
<dbReference type="InterPro" id="IPR019612">
    <property type="entry name" value="Minor_capsid_put"/>
</dbReference>